<name>A0A7M5WSX1_9CNID</name>
<dbReference type="EnsemblMetazoa" id="CLYHEMT011892.1">
    <property type="protein sequence ID" value="CLYHEMP011892.1"/>
    <property type="gene ID" value="CLYHEMG011892"/>
</dbReference>
<keyword evidence="1" id="KW-0732">Signal</keyword>
<reference evidence="2" key="1">
    <citation type="submission" date="2021-01" db="UniProtKB">
        <authorList>
            <consortium name="EnsemblMetazoa"/>
        </authorList>
    </citation>
    <scope>IDENTIFICATION</scope>
</reference>
<organism evidence="2 3">
    <name type="scientific">Clytia hemisphaerica</name>
    <dbReference type="NCBI Taxonomy" id="252671"/>
    <lineage>
        <taxon>Eukaryota</taxon>
        <taxon>Metazoa</taxon>
        <taxon>Cnidaria</taxon>
        <taxon>Hydrozoa</taxon>
        <taxon>Hydroidolina</taxon>
        <taxon>Leptothecata</taxon>
        <taxon>Obeliida</taxon>
        <taxon>Clytiidae</taxon>
        <taxon>Clytia</taxon>
    </lineage>
</organism>
<feature type="chain" id="PRO_5029627815" description="Cnidarian restricted protein" evidence="1">
    <location>
        <begin position="21"/>
        <end position="189"/>
    </location>
</feature>
<protein>
    <recommendedName>
        <fullName evidence="4">Cnidarian restricted protein</fullName>
    </recommendedName>
</protein>
<evidence type="ECO:0000256" key="1">
    <source>
        <dbReference type="SAM" id="SignalP"/>
    </source>
</evidence>
<dbReference type="AlphaFoldDB" id="A0A7M5WSX1"/>
<sequence length="189" mass="21728">MYNRPLLSTILLILPTLNLACNFTEIDPITPVHKPLQLTIHTTGFVTRNLLGDPLKYFKSLPEKLVYKKEAKPGVMDSILLSLPVGLICTINVYLSGTKNISFAYNFVEDYRGDVTKPICTRIKYTYELNQTQDFVYSKAFAGDHRHIRTYYILKFKLEDMKSSGCYRNVPQSFILLGFNLFVICFCVF</sequence>
<proteinExistence type="predicted"/>
<feature type="signal peptide" evidence="1">
    <location>
        <begin position="1"/>
        <end position="20"/>
    </location>
</feature>
<keyword evidence="3" id="KW-1185">Reference proteome</keyword>
<evidence type="ECO:0000313" key="2">
    <source>
        <dbReference type="EnsemblMetazoa" id="CLYHEMP011892.1"/>
    </source>
</evidence>
<dbReference type="Proteomes" id="UP000594262">
    <property type="component" value="Unplaced"/>
</dbReference>
<evidence type="ECO:0008006" key="4">
    <source>
        <dbReference type="Google" id="ProtNLM"/>
    </source>
</evidence>
<evidence type="ECO:0000313" key="3">
    <source>
        <dbReference type="Proteomes" id="UP000594262"/>
    </source>
</evidence>
<accession>A0A7M5WSX1</accession>